<sequence>MLGRGDRTVTMPGAQAFPVDDLALGRVTFPNSVLPPGMSDPARAVDGEDRTAWTPGRDGRMVVDLGAVHRIGHVRLKWTDGREPAHTVSYSVDGRTYGPATDARYVAVSTRWRPGDASLTSVTVR</sequence>
<evidence type="ECO:0000313" key="2">
    <source>
        <dbReference type="EMBL" id="ANZ39547.1"/>
    </source>
</evidence>
<dbReference type="Pfam" id="PF00754">
    <property type="entry name" value="F5_F8_type_C"/>
    <property type="match status" value="1"/>
</dbReference>
<dbReference type="PROSITE" id="PS50022">
    <property type="entry name" value="FA58C_3"/>
    <property type="match status" value="1"/>
</dbReference>
<protein>
    <recommendedName>
        <fullName evidence="1">F5/8 type C domain-containing protein</fullName>
    </recommendedName>
</protein>
<dbReference type="SUPFAM" id="SSF49785">
    <property type="entry name" value="Galactose-binding domain-like"/>
    <property type="match status" value="1"/>
</dbReference>
<accession>A0A1B2HP94</accession>
<feature type="domain" description="F5/8 type C" evidence="1">
    <location>
        <begin position="9"/>
        <end position="125"/>
    </location>
</feature>
<organism evidence="2 3">
    <name type="scientific">Lentzea guizhouensis</name>
    <dbReference type="NCBI Taxonomy" id="1586287"/>
    <lineage>
        <taxon>Bacteria</taxon>
        <taxon>Bacillati</taxon>
        <taxon>Actinomycetota</taxon>
        <taxon>Actinomycetes</taxon>
        <taxon>Pseudonocardiales</taxon>
        <taxon>Pseudonocardiaceae</taxon>
        <taxon>Lentzea</taxon>
    </lineage>
</organism>
<dbReference type="KEGG" id="led:BBK82_29360"/>
<dbReference type="Gene3D" id="2.60.120.260">
    <property type="entry name" value="Galactose-binding domain-like"/>
    <property type="match status" value="1"/>
</dbReference>
<dbReference type="STRING" id="1586287.BBK82_29360"/>
<name>A0A1B2HP94_9PSEU</name>
<dbReference type="AlphaFoldDB" id="A0A1B2HP94"/>
<dbReference type="InterPro" id="IPR000421">
    <property type="entry name" value="FA58C"/>
</dbReference>
<dbReference type="OrthoDB" id="3584564at2"/>
<reference evidence="2 3" key="1">
    <citation type="submission" date="2016-07" db="EMBL/GenBank/DDBJ databases">
        <title>Complete genome sequence of the Lentzea guizhouensis DHS C013.</title>
        <authorList>
            <person name="Cao C."/>
        </authorList>
    </citation>
    <scope>NUCLEOTIDE SEQUENCE [LARGE SCALE GENOMIC DNA]</scope>
    <source>
        <strain evidence="2 3">DHS C013</strain>
    </source>
</reference>
<gene>
    <name evidence="2" type="ORF">BBK82_29360</name>
</gene>
<dbReference type="EMBL" id="CP016793">
    <property type="protein sequence ID" value="ANZ39547.1"/>
    <property type="molecule type" value="Genomic_DNA"/>
</dbReference>
<dbReference type="RefSeq" id="WP_065917888.1">
    <property type="nucleotide sequence ID" value="NZ_CP016793.1"/>
</dbReference>
<dbReference type="InterPro" id="IPR008979">
    <property type="entry name" value="Galactose-bd-like_sf"/>
</dbReference>
<keyword evidence="3" id="KW-1185">Reference proteome</keyword>
<proteinExistence type="predicted"/>
<dbReference type="Proteomes" id="UP000093053">
    <property type="component" value="Chromosome"/>
</dbReference>
<evidence type="ECO:0000259" key="1">
    <source>
        <dbReference type="PROSITE" id="PS50022"/>
    </source>
</evidence>
<evidence type="ECO:0000313" key="3">
    <source>
        <dbReference type="Proteomes" id="UP000093053"/>
    </source>
</evidence>